<sequence>MVIPSLKGRGQVGKTAGKGLLEFGCLGGTVHPRRHPILASLHRWLGMVARAGSGYDTSLEGAGGDYRWLVTCENLR</sequence>
<comment type="caution">
    <text evidence="1">The sequence shown here is derived from an EMBL/GenBank/DDBJ whole genome shotgun (WGS) entry which is preliminary data.</text>
</comment>
<evidence type="ECO:0000313" key="2">
    <source>
        <dbReference type="Proteomes" id="UP000197138"/>
    </source>
</evidence>
<name>A0A218XPN8_PUNGR</name>
<dbReference type="EMBL" id="MTKT01001080">
    <property type="protein sequence ID" value="OWM86923.1"/>
    <property type="molecule type" value="Genomic_DNA"/>
</dbReference>
<dbReference type="AlphaFoldDB" id="A0A218XPN8"/>
<proteinExistence type="predicted"/>
<dbReference type="Proteomes" id="UP000197138">
    <property type="component" value="Unassembled WGS sequence"/>
</dbReference>
<evidence type="ECO:0000313" key="1">
    <source>
        <dbReference type="EMBL" id="OWM86923.1"/>
    </source>
</evidence>
<accession>A0A218XPN8</accession>
<organism evidence="1 2">
    <name type="scientific">Punica granatum</name>
    <name type="common">Pomegranate</name>
    <dbReference type="NCBI Taxonomy" id="22663"/>
    <lineage>
        <taxon>Eukaryota</taxon>
        <taxon>Viridiplantae</taxon>
        <taxon>Streptophyta</taxon>
        <taxon>Embryophyta</taxon>
        <taxon>Tracheophyta</taxon>
        <taxon>Spermatophyta</taxon>
        <taxon>Magnoliopsida</taxon>
        <taxon>eudicotyledons</taxon>
        <taxon>Gunneridae</taxon>
        <taxon>Pentapetalae</taxon>
        <taxon>rosids</taxon>
        <taxon>malvids</taxon>
        <taxon>Myrtales</taxon>
        <taxon>Lythraceae</taxon>
        <taxon>Punica</taxon>
    </lineage>
</organism>
<gene>
    <name evidence="1" type="ORF">CDL15_Pgr015959</name>
</gene>
<protein>
    <submittedName>
        <fullName evidence="1">Uncharacterized protein</fullName>
    </submittedName>
</protein>
<reference evidence="2" key="1">
    <citation type="journal article" date="2017" name="Plant J.">
        <title>The pomegranate (Punica granatum L.) genome and the genomics of punicalagin biosynthesis.</title>
        <authorList>
            <person name="Qin G."/>
            <person name="Xu C."/>
            <person name="Ming R."/>
            <person name="Tang H."/>
            <person name="Guyot R."/>
            <person name="Kramer E.M."/>
            <person name="Hu Y."/>
            <person name="Yi X."/>
            <person name="Qi Y."/>
            <person name="Xu X."/>
            <person name="Gao Z."/>
            <person name="Pan H."/>
            <person name="Jian J."/>
            <person name="Tian Y."/>
            <person name="Yue Z."/>
            <person name="Xu Y."/>
        </authorList>
    </citation>
    <scope>NUCLEOTIDE SEQUENCE [LARGE SCALE GENOMIC DNA]</scope>
    <source>
        <strain evidence="2">cv. Dabenzi</strain>
    </source>
</reference>